<dbReference type="Proteomes" id="UP001054902">
    <property type="component" value="Unassembled WGS sequence"/>
</dbReference>
<organism evidence="2 3">
    <name type="scientific">Chaetoceros tenuissimus</name>
    <dbReference type="NCBI Taxonomy" id="426638"/>
    <lineage>
        <taxon>Eukaryota</taxon>
        <taxon>Sar</taxon>
        <taxon>Stramenopiles</taxon>
        <taxon>Ochrophyta</taxon>
        <taxon>Bacillariophyta</taxon>
        <taxon>Coscinodiscophyceae</taxon>
        <taxon>Chaetocerotophycidae</taxon>
        <taxon>Chaetocerotales</taxon>
        <taxon>Chaetocerotaceae</taxon>
        <taxon>Chaetoceros</taxon>
    </lineage>
</organism>
<evidence type="ECO:0000256" key="1">
    <source>
        <dbReference type="SAM" id="MobiDB-lite"/>
    </source>
</evidence>
<accession>A0AAD3H627</accession>
<feature type="compositionally biased region" description="Low complexity" evidence="1">
    <location>
        <begin position="53"/>
        <end position="71"/>
    </location>
</feature>
<feature type="compositionally biased region" description="Polar residues" evidence="1">
    <location>
        <begin position="1"/>
        <end position="38"/>
    </location>
</feature>
<comment type="caution">
    <text evidence="2">The sequence shown here is derived from an EMBL/GenBank/DDBJ whole genome shotgun (WGS) entry which is preliminary data.</text>
</comment>
<feature type="region of interest" description="Disordered" evidence="1">
    <location>
        <begin position="1"/>
        <end position="92"/>
    </location>
</feature>
<dbReference type="EMBL" id="BLLK01000045">
    <property type="protein sequence ID" value="GFH51363.1"/>
    <property type="molecule type" value="Genomic_DNA"/>
</dbReference>
<protein>
    <submittedName>
        <fullName evidence="2">Uncharacterized protein</fullName>
    </submittedName>
</protein>
<dbReference type="AlphaFoldDB" id="A0AAD3H627"/>
<reference evidence="2 3" key="1">
    <citation type="journal article" date="2021" name="Sci. Rep.">
        <title>The genome of the diatom Chaetoceros tenuissimus carries an ancient integrated fragment of an extant virus.</title>
        <authorList>
            <person name="Hongo Y."/>
            <person name="Kimura K."/>
            <person name="Takaki Y."/>
            <person name="Yoshida Y."/>
            <person name="Baba S."/>
            <person name="Kobayashi G."/>
            <person name="Nagasaki K."/>
            <person name="Hano T."/>
            <person name="Tomaru Y."/>
        </authorList>
    </citation>
    <scope>NUCLEOTIDE SEQUENCE [LARGE SCALE GENOMIC DNA]</scope>
    <source>
        <strain evidence="2 3">NIES-3715</strain>
    </source>
</reference>
<evidence type="ECO:0000313" key="3">
    <source>
        <dbReference type="Proteomes" id="UP001054902"/>
    </source>
</evidence>
<sequence>MNSSKVFRSCSQKFYQQRSVHQRGVQSYSRTFPSQQPRQPLHQPLICAHTDYNSSSSNSRNGSSVSKNSNNDSKKIPKGPRPPGGSSTLPTLDAAPLMSPTLWIKRTSKASHSIAGPDASKRLFGAQDEVCSWIWNKIEHCDKNDVEKGKVGFMVIGHGVPHQLLQNHVDVAWNLLQEATQMADGHSDANEVVECNFFNETRHLDFDWVKLRKRDNTIAKYNSSTNTSIGKNENTGQNLYLTVMKRLATTFGTILETQPPPAPSSVITTDKYWKKDIQNPMSRWRATIKRGFDFPPNATSNSFDAESHGGIVKNEGEFWTGHPIVELVPHWARKYHDGGNDDFCDNASLVRVTLQGIPSGLHVRKDDMVPLSLVFEAFFKSDEMRK</sequence>
<evidence type="ECO:0000313" key="2">
    <source>
        <dbReference type="EMBL" id="GFH51363.1"/>
    </source>
</evidence>
<keyword evidence="3" id="KW-1185">Reference proteome</keyword>
<name>A0AAD3H627_9STRA</name>
<gene>
    <name evidence="2" type="ORF">CTEN210_07839</name>
</gene>
<proteinExistence type="predicted"/>